<dbReference type="CDD" id="cd00340">
    <property type="entry name" value="GSH_Peroxidase"/>
    <property type="match status" value="1"/>
</dbReference>
<gene>
    <name evidence="6" type="ORF">CPZ25_017440</name>
</gene>
<organism evidence="6 7">
    <name type="scientific">Eubacterium maltosivorans</name>
    <dbReference type="NCBI Taxonomy" id="2041044"/>
    <lineage>
        <taxon>Bacteria</taxon>
        <taxon>Bacillati</taxon>
        <taxon>Bacillota</taxon>
        <taxon>Clostridia</taxon>
        <taxon>Eubacteriales</taxon>
        <taxon>Eubacteriaceae</taxon>
        <taxon>Eubacterium</taxon>
    </lineage>
</organism>
<comment type="similarity">
    <text evidence="1 5">Belongs to the glutathione peroxidase family.</text>
</comment>
<dbReference type="AlphaFoldDB" id="A0A4P9CBL7"/>
<evidence type="ECO:0000256" key="2">
    <source>
        <dbReference type="ARBA" id="ARBA00022559"/>
    </source>
</evidence>
<dbReference type="PRINTS" id="PR01011">
    <property type="entry name" value="GLUTPROXDASE"/>
</dbReference>
<dbReference type="InterPro" id="IPR000889">
    <property type="entry name" value="Glutathione_peroxidase"/>
</dbReference>
<evidence type="ECO:0000313" key="6">
    <source>
        <dbReference type="EMBL" id="QCT73039.1"/>
    </source>
</evidence>
<evidence type="ECO:0000256" key="1">
    <source>
        <dbReference type="ARBA" id="ARBA00006926"/>
    </source>
</evidence>
<dbReference type="FunFam" id="3.40.30.10:FF:000010">
    <property type="entry name" value="Glutathione peroxidase"/>
    <property type="match status" value="1"/>
</dbReference>
<dbReference type="PROSITE" id="PS00460">
    <property type="entry name" value="GLUTATHIONE_PEROXID_1"/>
    <property type="match status" value="1"/>
</dbReference>
<dbReference type="PIRSF" id="PIRSF000303">
    <property type="entry name" value="Glutathion_perox"/>
    <property type="match status" value="1"/>
</dbReference>
<proteinExistence type="inferred from homology"/>
<dbReference type="Gene3D" id="3.40.30.10">
    <property type="entry name" value="Glutaredoxin"/>
    <property type="match status" value="1"/>
</dbReference>
<protein>
    <recommendedName>
        <fullName evidence="5">Glutathione peroxidase</fullName>
    </recommendedName>
</protein>
<evidence type="ECO:0000313" key="7">
    <source>
        <dbReference type="Proteomes" id="UP000218387"/>
    </source>
</evidence>
<dbReference type="PROSITE" id="PS51355">
    <property type="entry name" value="GLUTATHIONE_PEROXID_3"/>
    <property type="match status" value="1"/>
</dbReference>
<reference evidence="6 7" key="1">
    <citation type="submission" date="2018-05" db="EMBL/GenBank/DDBJ databases">
        <title>Genome comparison of Eubacterium sp.</title>
        <authorList>
            <person name="Feng Y."/>
            <person name="Sanchez-Andrea I."/>
            <person name="Stams A.J.M."/>
            <person name="De Vos W.M."/>
        </authorList>
    </citation>
    <scope>NUCLEOTIDE SEQUENCE [LARGE SCALE GENOMIC DNA]</scope>
    <source>
        <strain evidence="6 7">YI</strain>
    </source>
</reference>
<dbReference type="EMBL" id="CP029487">
    <property type="protein sequence ID" value="QCT73039.1"/>
    <property type="molecule type" value="Genomic_DNA"/>
</dbReference>
<accession>A0A4P9CBL7</accession>
<dbReference type="SUPFAM" id="SSF52833">
    <property type="entry name" value="Thioredoxin-like"/>
    <property type="match status" value="1"/>
</dbReference>
<dbReference type="InterPro" id="IPR036249">
    <property type="entry name" value="Thioredoxin-like_sf"/>
</dbReference>
<evidence type="ECO:0000256" key="5">
    <source>
        <dbReference type="RuleBase" id="RU000499"/>
    </source>
</evidence>
<keyword evidence="3 5" id="KW-0560">Oxidoreductase</keyword>
<dbReference type="PANTHER" id="PTHR11592:SF78">
    <property type="entry name" value="GLUTATHIONE PEROXIDASE"/>
    <property type="match status" value="1"/>
</dbReference>
<evidence type="ECO:0000256" key="4">
    <source>
        <dbReference type="PIRSR" id="PIRSR000303-1"/>
    </source>
</evidence>
<dbReference type="GO" id="GO:0004601">
    <property type="term" value="F:peroxidase activity"/>
    <property type="evidence" value="ECO:0007669"/>
    <property type="project" value="UniProtKB-KW"/>
</dbReference>
<dbReference type="Pfam" id="PF00255">
    <property type="entry name" value="GSHPx"/>
    <property type="match status" value="1"/>
</dbReference>
<evidence type="ECO:0000256" key="3">
    <source>
        <dbReference type="ARBA" id="ARBA00023002"/>
    </source>
</evidence>
<dbReference type="RefSeq" id="WP_058695640.1">
    <property type="nucleotide sequence ID" value="NZ_CABJDW020000007.1"/>
</dbReference>
<dbReference type="GO" id="GO:0034599">
    <property type="term" value="P:cellular response to oxidative stress"/>
    <property type="evidence" value="ECO:0007669"/>
    <property type="project" value="TreeGrafter"/>
</dbReference>
<name>A0A4P9CBL7_EUBML</name>
<dbReference type="Proteomes" id="UP000218387">
    <property type="component" value="Chromosome"/>
</dbReference>
<sequence length="182" mass="20794">MKNIYDFSVEKMDGGKQELKDYEGKVLLVVNTASKCGFTPQFDGLEALYEKYKDQGLMILGFPCTQFGNQDPGSNEEIENFCRLTYGVSFPMMAKIEVNGDNAEPLFVFLKEQQGFRGFDLNTEKGKAFDERLSKDDPDYAQKSDIKWNFTKFLVDRDGNVVARYESMVEPAALEKDIERLL</sequence>
<keyword evidence="7" id="KW-1185">Reference proteome</keyword>
<keyword evidence="2 5" id="KW-0575">Peroxidase</keyword>
<dbReference type="PANTHER" id="PTHR11592">
    <property type="entry name" value="GLUTATHIONE PEROXIDASE"/>
    <property type="match status" value="1"/>
</dbReference>
<feature type="active site" evidence="4">
    <location>
        <position position="36"/>
    </location>
</feature>
<dbReference type="KEGG" id="emt:CPZ25_017440"/>
<dbReference type="InterPro" id="IPR029759">
    <property type="entry name" value="GPX_AS"/>
</dbReference>